<dbReference type="Pfam" id="PF08603">
    <property type="entry name" value="CAP_C"/>
    <property type="match status" value="1"/>
</dbReference>
<dbReference type="GO" id="GO:0008179">
    <property type="term" value="F:adenylate cyclase binding"/>
    <property type="evidence" value="ECO:0007669"/>
    <property type="project" value="TreeGrafter"/>
</dbReference>
<dbReference type="Proteomes" id="UP000002630">
    <property type="component" value="Linkage Group LG34"/>
</dbReference>
<feature type="region of interest" description="Disordered" evidence="2">
    <location>
        <begin position="251"/>
        <end position="278"/>
    </location>
</feature>
<proteinExistence type="inferred from homology"/>
<dbReference type="PANTHER" id="PTHR10652:SF0">
    <property type="entry name" value="ADENYLYL CYCLASE-ASSOCIATED PROTEIN"/>
    <property type="match status" value="1"/>
</dbReference>
<evidence type="ECO:0000259" key="3">
    <source>
        <dbReference type="PROSITE" id="PS51329"/>
    </source>
</evidence>
<dbReference type="Pfam" id="PF21938">
    <property type="entry name" value="CAP_N"/>
    <property type="match status" value="1"/>
</dbReference>
<dbReference type="OrthoDB" id="1601at2759"/>
<organism evidence="4 5">
    <name type="scientific">Ectocarpus siliculosus</name>
    <name type="common">Brown alga</name>
    <name type="synonym">Conferva siliculosa</name>
    <dbReference type="NCBI Taxonomy" id="2880"/>
    <lineage>
        <taxon>Eukaryota</taxon>
        <taxon>Sar</taxon>
        <taxon>Stramenopiles</taxon>
        <taxon>Ochrophyta</taxon>
        <taxon>PX clade</taxon>
        <taxon>Phaeophyceae</taxon>
        <taxon>Ectocarpales</taxon>
        <taxon>Ectocarpaceae</taxon>
        <taxon>Ectocarpus</taxon>
    </lineage>
</organism>
<dbReference type="AlphaFoldDB" id="D7FIY2"/>
<dbReference type="InterPro" id="IPR016098">
    <property type="entry name" value="CAP/MinC_C"/>
</dbReference>
<dbReference type="InterPro" id="IPR001837">
    <property type="entry name" value="Adenylate_cyclase-assoc_CAP"/>
</dbReference>
<dbReference type="InterPro" id="IPR036223">
    <property type="entry name" value="CAP_C_sf"/>
</dbReference>
<feature type="compositionally biased region" description="Low complexity" evidence="2">
    <location>
        <begin position="257"/>
        <end position="276"/>
    </location>
</feature>
<dbReference type="EMBL" id="FN647898">
    <property type="protein sequence ID" value="CBJ28930.1"/>
    <property type="molecule type" value="Genomic_DNA"/>
</dbReference>
<dbReference type="OMA" id="KSQQTHK"/>
<dbReference type="SUPFAM" id="SSF69340">
    <property type="entry name" value="C-terminal domain of adenylylcyclase associated protein"/>
    <property type="match status" value="1"/>
</dbReference>
<dbReference type="GO" id="GO:0005737">
    <property type="term" value="C:cytoplasm"/>
    <property type="evidence" value="ECO:0007669"/>
    <property type="project" value="TreeGrafter"/>
</dbReference>
<evidence type="ECO:0000313" key="4">
    <source>
        <dbReference type="EMBL" id="CBJ28930.1"/>
    </source>
</evidence>
<reference evidence="4 5" key="1">
    <citation type="journal article" date="2010" name="Nature">
        <title>The Ectocarpus genome and the independent evolution of multicellularity in brown algae.</title>
        <authorList>
            <person name="Cock J.M."/>
            <person name="Sterck L."/>
            <person name="Rouze P."/>
            <person name="Scornet D."/>
            <person name="Allen A.E."/>
            <person name="Amoutzias G."/>
            <person name="Anthouard V."/>
            <person name="Artiguenave F."/>
            <person name="Aury J.M."/>
            <person name="Badger J.H."/>
            <person name="Beszteri B."/>
            <person name="Billiau K."/>
            <person name="Bonnet E."/>
            <person name="Bothwell J.H."/>
            <person name="Bowler C."/>
            <person name="Boyen C."/>
            <person name="Brownlee C."/>
            <person name="Carrano C.J."/>
            <person name="Charrier B."/>
            <person name="Cho G.Y."/>
            <person name="Coelho S.M."/>
            <person name="Collen J."/>
            <person name="Corre E."/>
            <person name="Da Silva C."/>
            <person name="Delage L."/>
            <person name="Delaroque N."/>
            <person name="Dittami S.M."/>
            <person name="Doulbeau S."/>
            <person name="Elias M."/>
            <person name="Farnham G."/>
            <person name="Gachon C.M."/>
            <person name="Gschloessl B."/>
            <person name="Heesch S."/>
            <person name="Jabbari K."/>
            <person name="Jubin C."/>
            <person name="Kawai H."/>
            <person name="Kimura K."/>
            <person name="Kloareg B."/>
            <person name="Kupper F.C."/>
            <person name="Lang D."/>
            <person name="Le Bail A."/>
            <person name="Leblanc C."/>
            <person name="Lerouge P."/>
            <person name="Lohr M."/>
            <person name="Lopez P.J."/>
            <person name="Martens C."/>
            <person name="Maumus F."/>
            <person name="Michel G."/>
            <person name="Miranda-Saavedra D."/>
            <person name="Morales J."/>
            <person name="Moreau H."/>
            <person name="Motomura T."/>
            <person name="Nagasato C."/>
            <person name="Napoli C.A."/>
            <person name="Nelson D.R."/>
            <person name="Nyvall-Collen P."/>
            <person name="Peters A.F."/>
            <person name="Pommier C."/>
            <person name="Potin P."/>
            <person name="Poulain J."/>
            <person name="Quesneville H."/>
            <person name="Read B."/>
            <person name="Rensing S.A."/>
            <person name="Ritter A."/>
            <person name="Rousvoal S."/>
            <person name="Samanta M."/>
            <person name="Samson G."/>
            <person name="Schroeder D.C."/>
            <person name="Segurens B."/>
            <person name="Strittmatter M."/>
            <person name="Tonon T."/>
            <person name="Tregear J.W."/>
            <person name="Valentin K."/>
            <person name="von Dassow P."/>
            <person name="Yamagishi T."/>
            <person name="Van de Peer Y."/>
            <person name="Wincker P."/>
        </authorList>
    </citation>
    <scope>NUCLEOTIDE SEQUENCE [LARGE SCALE GENOMIC DNA]</scope>
    <source>
        <strain evidence="5">Ec32 / CCAP1310/4</strain>
    </source>
</reference>
<evidence type="ECO:0000256" key="1">
    <source>
        <dbReference type="ARBA" id="ARBA00007659"/>
    </source>
</evidence>
<comment type="similarity">
    <text evidence="1">Belongs to the CAP family.</text>
</comment>
<evidence type="ECO:0000313" key="5">
    <source>
        <dbReference type="Proteomes" id="UP000002630"/>
    </source>
</evidence>
<accession>D7FIY2</accession>
<keyword evidence="5" id="KW-1185">Reference proteome</keyword>
<dbReference type="InterPro" id="IPR053950">
    <property type="entry name" value="CAP_N"/>
</dbReference>
<dbReference type="InParanoid" id="D7FIY2"/>
<dbReference type="GO" id="GO:0019933">
    <property type="term" value="P:cAMP-mediated signaling"/>
    <property type="evidence" value="ECO:0007669"/>
    <property type="project" value="TreeGrafter"/>
</dbReference>
<dbReference type="eggNOG" id="KOG2675">
    <property type="taxonomic scope" value="Eukaryota"/>
</dbReference>
<dbReference type="SUPFAM" id="SSF101278">
    <property type="entry name" value="N-terminal domain of adenylylcyclase associated protein, CAP"/>
    <property type="match status" value="1"/>
</dbReference>
<dbReference type="STRING" id="2880.D7FIY2"/>
<dbReference type="GO" id="GO:0007015">
    <property type="term" value="P:actin filament organization"/>
    <property type="evidence" value="ECO:0007669"/>
    <property type="project" value="TreeGrafter"/>
</dbReference>
<dbReference type="EMBL" id="FN649759">
    <property type="protein sequence ID" value="CBJ28930.1"/>
    <property type="molecule type" value="Genomic_DNA"/>
</dbReference>
<dbReference type="PROSITE" id="PS51329">
    <property type="entry name" value="C_CAP_COFACTOR_C"/>
    <property type="match status" value="1"/>
</dbReference>
<gene>
    <name evidence="4" type="ORF">Esi_0124_0040</name>
</gene>
<protein>
    <recommendedName>
        <fullName evidence="3">C-CAP/cofactor C-like domain-containing protein</fullName>
    </recommendedName>
</protein>
<evidence type="ECO:0000256" key="2">
    <source>
        <dbReference type="SAM" id="MobiDB-lite"/>
    </source>
</evidence>
<dbReference type="InterPro" id="IPR017901">
    <property type="entry name" value="C-CAP_CF_C-like"/>
</dbReference>
<dbReference type="Gene3D" id="1.25.40.330">
    <property type="entry name" value="Adenylate cyclase-associated CAP, N-terminal domain"/>
    <property type="match status" value="1"/>
</dbReference>
<dbReference type="GO" id="GO:0003779">
    <property type="term" value="F:actin binding"/>
    <property type="evidence" value="ECO:0007669"/>
    <property type="project" value="InterPro"/>
</dbReference>
<feature type="domain" description="C-CAP/cofactor C-like" evidence="3">
    <location>
        <begin position="279"/>
        <end position="419"/>
    </location>
</feature>
<dbReference type="InterPro" id="IPR006599">
    <property type="entry name" value="CARP_motif"/>
</dbReference>
<dbReference type="SMART" id="SM00673">
    <property type="entry name" value="CARP"/>
    <property type="match status" value="2"/>
</dbReference>
<dbReference type="PANTHER" id="PTHR10652">
    <property type="entry name" value="ADENYLYL CYCLASE-ASSOCIATED PROTEIN"/>
    <property type="match status" value="1"/>
</dbReference>
<sequence>MASGSRGLPAGGDEVSASVAAFDEYCSKCLEPFMGACGTLGGGAAAGGAVIKKAWAAQRDFLLMASTCKKPDQTVLGSKMAPLQACLKEAGDCRTRDDFENHTKAIGEAMGCVSWVMMYPPAGLPKDMVEPTIGGSDYWANKVRMQYRKTNPEQVAFCDTLKALLTGLLAYVQANHKTGLEWNPKGGDCAAFSGAGSAPPAPPAAARAAAPARPAMGGGSNALFGELSKGLAVTSGLKKVTKDQQTWRKEFKADETAPAPAAKAAPKPFASAKAGPKGPPKLEFIQQGMKWIVENQGSSSGVVTVEVTDKKHQVYIYGCVDATIDIKGKCKMVAIDGCKKTKVLLDDAISSVELVNCQRIQVQVRGSVPSVAVDKTDGFLCYLGKDGLETTFVTSKSSEMNVAFPKPDSDEQMEMPIPEQFVHTIKFDPKPRITSDVSDLYSH</sequence>
<dbReference type="InterPro" id="IPR013912">
    <property type="entry name" value="Adenylate_cyclase-assoc_CAP_C"/>
</dbReference>
<dbReference type="InterPro" id="IPR036222">
    <property type="entry name" value="CAP_N_sf"/>
</dbReference>
<name>D7FIY2_ECTSI</name>
<dbReference type="Gene3D" id="2.160.20.70">
    <property type="match status" value="1"/>
</dbReference>